<dbReference type="FunFam" id="3.30.50.10:FF:000007">
    <property type="entry name" value="Nitrogen regulatory AreA, N-terminal"/>
    <property type="match status" value="1"/>
</dbReference>
<dbReference type="Pfam" id="PF00320">
    <property type="entry name" value="GATA"/>
    <property type="match status" value="1"/>
</dbReference>
<dbReference type="PANTHER" id="PTHR10071">
    <property type="entry name" value="TRANSCRIPTION FACTOR GATA FAMILY MEMBER"/>
    <property type="match status" value="1"/>
</dbReference>
<evidence type="ECO:0000256" key="5">
    <source>
        <dbReference type="ARBA" id="ARBA00023015"/>
    </source>
</evidence>
<dbReference type="GO" id="GO:0000978">
    <property type="term" value="F:RNA polymerase II cis-regulatory region sequence-specific DNA binding"/>
    <property type="evidence" value="ECO:0007669"/>
    <property type="project" value="TreeGrafter"/>
</dbReference>
<feature type="compositionally biased region" description="Low complexity" evidence="9">
    <location>
        <begin position="519"/>
        <end position="558"/>
    </location>
</feature>
<evidence type="ECO:0000256" key="2">
    <source>
        <dbReference type="ARBA" id="ARBA00022723"/>
    </source>
</evidence>
<comment type="caution">
    <text evidence="11">The sequence shown here is derived from an EMBL/GenBank/DDBJ whole genome shotgun (WGS) entry which is preliminary data.</text>
</comment>
<keyword evidence="12" id="KW-1185">Reference proteome</keyword>
<accession>A0A0A8LDT7</accession>
<keyword evidence="4" id="KW-0862">Zinc</keyword>
<name>A0A0A8LDT7_9SACH</name>
<dbReference type="GO" id="GO:0008270">
    <property type="term" value="F:zinc ion binding"/>
    <property type="evidence" value="ECO:0007669"/>
    <property type="project" value="UniProtKB-KW"/>
</dbReference>
<dbReference type="InterPro" id="IPR000679">
    <property type="entry name" value="Znf_GATA"/>
</dbReference>
<feature type="compositionally biased region" description="Polar residues" evidence="9">
    <location>
        <begin position="584"/>
        <end position="603"/>
    </location>
</feature>
<evidence type="ECO:0000256" key="6">
    <source>
        <dbReference type="ARBA" id="ARBA00023163"/>
    </source>
</evidence>
<evidence type="ECO:0000313" key="11">
    <source>
        <dbReference type="EMBL" id="CDO96495.1"/>
    </source>
</evidence>
<proteinExistence type="predicted"/>
<feature type="compositionally biased region" description="Polar residues" evidence="9">
    <location>
        <begin position="654"/>
        <end position="666"/>
    </location>
</feature>
<feature type="region of interest" description="Disordered" evidence="9">
    <location>
        <begin position="510"/>
        <end position="687"/>
    </location>
</feature>
<evidence type="ECO:0000256" key="8">
    <source>
        <dbReference type="PROSITE-ProRule" id="PRU00094"/>
    </source>
</evidence>
<protein>
    <submittedName>
        <fullName evidence="11">WGS project CCBQ000000000 data, contig 00058</fullName>
    </submittedName>
</protein>
<reference evidence="11 12" key="1">
    <citation type="submission" date="2014-03" db="EMBL/GenBank/DDBJ databases">
        <title>The genome of Kluyveromyces dobzhanskii.</title>
        <authorList>
            <person name="Nystedt B."/>
            <person name="Astrom S."/>
        </authorList>
    </citation>
    <scope>NUCLEOTIDE SEQUENCE [LARGE SCALE GENOMIC DNA]</scope>
    <source>
        <strain evidence="11 12">CBS 2104</strain>
    </source>
</reference>
<evidence type="ECO:0000256" key="3">
    <source>
        <dbReference type="ARBA" id="ARBA00022771"/>
    </source>
</evidence>
<sequence>MGSEEYSRKLQEAIQDPSTEALWQMYSKAKASLPYRERMSNLTWRMMGMKLHKQVAFANGTALGSGSTADAITQTNTNTNTTTTTTTNTAVDTSSSNGNGNGSGDALKIDGVSFALHDWKASELAGPSHANVALDPTLSFLDGLTEMPRNSNTNNDHHEQDSNHESQAVEDVDMSKEIDNTDDDFDYISHLKRLNGSITESINPKNLNADVPMSNYSSSQSEQSNPPMNSVAFDGHYGSFSDHDRNVGFMSMDINQETSASSDYHLIDHLQQSELSSQTDDILLGDGTHQSNTSPGMISDANSIYAKHNNDSSNPSLLGGFNHKGTGSFFDDSDMLTSFTGSSSLSTLKNPEYDSQRPPLHSTTSAASLKEMYYQQQSQSQSQSQLQRRPSTAIPSVNPISIRKPIISRSASSFGSSLPNNLSVGSGTAATSYMSTSQGTRRGSLANSIRKNQSTRQSGVKTETQCSNCHTKTTPLWRRDPQGNPLCNACGLFLKLHGVVRPLSLKKDVIKKRQRSSNKSKQTSSLLTSGLASSSNSSSGNVNNGIIPNSSSALSSDSPTNAVSPDKKRSAFKKKPGKPTTPTANLQLQRQGSASPSLPQNALFNFPNLGKGENFGGESAPHSMQISNNLEGFMDQDFIQKQSRQAQKDKQKSPEYQNQTEPQTENPKSKGKPNGDVTSWEWLTLSL</sequence>
<dbReference type="AlphaFoldDB" id="A0A0A8LDT7"/>
<dbReference type="GO" id="GO:0005634">
    <property type="term" value="C:nucleus"/>
    <property type="evidence" value="ECO:0007669"/>
    <property type="project" value="UniProtKB-SubCell"/>
</dbReference>
<evidence type="ECO:0000256" key="9">
    <source>
        <dbReference type="SAM" id="MobiDB-lite"/>
    </source>
</evidence>
<evidence type="ECO:0000256" key="4">
    <source>
        <dbReference type="ARBA" id="ARBA00022833"/>
    </source>
</evidence>
<feature type="region of interest" description="Disordered" evidence="9">
    <location>
        <begin position="200"/>
        <end position="236"/>
    </location>
</feature>
<gene>
    <name evidence="11" type="ORF">KLDO_g4698</name>
</gene>
<dbReference type="PROSITE" id="PS50114">
    <property type="entry name" value="GATA_ZN_FINGER_2"/>
    <property type="match status" value="1"/>
</dbReference>
<evidence type="ECO:0000256" key="1">
    <source>
        <dbReference type="ARBA" id="ARBA00004123"/>
    </source>
</evidence>
<keyword evidence="7" id="KW-0539">Nucleus</keyword>
<dbReference type="PROSITE" id="PS00344">
    <property type="entry name" value="GATA_ZN_FINGER_1"/>
    <property type="match status" value="1"/>
</dbReference>
<feature type="region of interest" description="Disordered" evidence="9">
    <location>
        <begin position="74"/>
        <end position="103"/>
    </location>
</feature>
<dbReference type="InterPro" id="IPR013088">
    <property type="entry name" value="Znf_NHR/GATA"/>
</dbReference>
<feature type="region of interest" description="Disordered" evidence="9">
    <location>
        <begin position="427"/>
        <end position="481"/>
    </location>
</feature>
<evidence type="ECO:0000313" key="12">
    <source>
        <dbReference type="Proteomes" id="UP000031516"/>
    </source>
</evidence>
<keyword evidence="2" id="KW-0479">Metal-binding</keyword>
<dbReference type="Pfam" id="PF08550">
    <property type="entry name" value="GATA_AreA"/>
    <property type="match status" value="1"/>
</dbReference>
<dbReference type="Gene3D" id="3.30.50.10">
    <property type="entry name" value="Erythroid Transcription Factor GATA-1, subunit A"/>
    <property type="match status" value="1"/>
</dbReference>
<feature type="compositionally biased region" description="Polar residues" evidence="9">
    <location>
        <begin position="427"/>
        <end position="474"/>
    </location>
</feature>
<dbReference type="PRINTS" id="PR00619">
    <property type="entry name" value="GATAZNFINGER"/>
</dbReference>
<evidence type="ECO:0000259" key="10">
    <source>
        <dbReference type="PROSITE" id="PS50114"/>
    </source>
</evidence>
<feature type="region of interest" description="Disordered" evidence="9">
    <location>
        <begin position="143"/>
        <end position="171"/>
    </location>
</feature>
<feature type="domain" description="GATA-type" evidence="10">
    <location>
        <begin position="460"/>
        <end position="513"/>
    </location>
</feature>
<feature type="region of interest" description="Disordered" evidence="9">
    <location>
        <begin position="343"/>
        <end position="362"/>
    </location>
</feature>
<dbReference type="CDD" id="cd00202">
    <property type="entry name" value="ZnF_GATA"/>
    <property type="match status" value="1"/>
</dbReference>
<dbReference type="EMBL" id="CCBQ010000047">
    <property type="protein sequence ID" value="CDO96495.1"/>
    <property type="molecule type" value="Genomic_DNA"/>
</dbReference>
<feature type="compositionally biased region" description="Low complexity" evidence="9">
    <location>
        <begin position="75"/>
        <end position="98"/>
    </location>
</feature>
<dbReference type="PANTHER" id="PTHR10071:SF281">
    <property type="entry name" value="BOX A-BINDING FACTOR-RELATED"/>
    <property type="match status" value="1"/>
</dbReference>
<dbReference type="InterPro" id="IPR039355">
    <property type="entry name" value="Transcription_factor_GATA"/>
</dbReference>
<organism evidence="11 12">
    <name type="scientific">Kluyveromyces dobzhanskii CBS 2104</name>
    <dbReference type="NCBI Taxonomy" id="1427455"/>
    <lineage>
        <taxon>Eukaryota</taxon>
        <taxon>Fungi</taxon>
        <taxon>Dikarya</taxon>
        <taxon>Ascomycota</taxon>
        <taxon>Saccharomycotina</taxon>
        <taxon>Saccharomycetes</taxon>
        <taxon>Saccharomycetales</taxon>
        <taxon>Saccharomycetaceae</taxon>
        <taxon>Kluyveromyces</taxon>
    </lineage>
</organism>
<dbReference type="SUPFAM" id="SSF57716">
    <property type="entry name" value="Glucocorticoid receptor-like (DNA-binding domain)"/>
    <property type="match status" value="1"/>
</dbReference>
<dbReference type="GO" id="GO:0000981">
    <property type="term" value="F:DNA-binding transcription factor activity, RNA polymerase II-specific"/>
    <property type="evidence" value="ECO:0007669"/>
    <property type="project" value="TreeGrafter"/>
</dbReference>
<dbReference type="OrthoDB" id="515401at2759"/>
<feature type="compositionally biased region" description="Low complexity" evidence="9">
    <location>
        <begin position="375"/>
        <end position="387"/>
    </location>
</feature>
<feature type="compositionally biased region" description="Basic and acidic residues" evidence="9">
    <location>
        <begin position="155"/>
        <end position="164"/>
    </location>
</feature>
<keyword evidence="3 8" id="KW-0863">Zinc-finger</keyword>
<dbReference type="SMART" id="SM00401">
    <property type="entry name" value="ZnF_GATA"/>
    <property type="match status" value="1"/>
</dbReference>
<dbReference type="InterPro" id="IPR013860">
    <property type="entry name" value="AreA_GATA"/>
</dbReference>
<keyword evidence="5" id="KW-0805">Transcription regulation</keyword>
<dbReference type="GO" id="GO:0000122">
    <property type="term" value="P:negative regulation of transcription by RNA polymerase II"/>
    <property type="evidence" value="ECO:0007669"/>
    <property type="project" value="TreeGrafter"/>
</dbReference>
<dbReference type="GO" id="GO:0045944">
    <property type="term" value="P:positive regulation of transcription by RNA polymerase II"/>
    <property type="evidence" value="ECO:0007669"/>
    <property type="project" value="TreeGrafter"/>
</dbReference>
<evidence type="ECO:0000256" key="7">
    <source>
        <dbReference type="ARBA" id="ARBA00023242"/>
    </source>
</evidence>
<dbReference type="Proteomes" id="UP000031516">
    <property type="component" value="Unassembled WGS sequence"/>
</dbReference>
<feature type="region of interest" description="Disordered" evidence="9">
    <location>
        <begin position="372"/>
        <end position="398"/>
    </location>
</feature>
<feature type="compositionally biased region" description="Low complexity" evidence="9">
    <location>
        <begin position="212"/>
        <end position="230"/>
    </location>
</feature>
<comment type="subcellular location">
    <subcellularLocation>
        <location evidence="1">Nucleus</location>
    </subcellularLocation>
</comment>
<keyword evidence="6" id="KW-0804">Transcription</keyword>